<dbReference type="SUPFAM" id="SSF49562">
    <property type="entry name" value="C2 domain (Calcium/lipid-binding domain, CaLB)"/>
    <property type="match status" value="1"/>
</dbReference>
<dbReference type="PROSITE" id="PS51546">
    <property type="entry name" value="PI3K_RBD"/>
    <property type="match status" value="1"/>
</dbReference>
<dbReference type="RefSeq" id="XP_013393940.1">
    <property type="nucleotide sequence ID" value="XM_013538486.2"/>
</dbReference>
<feature type="coiled-coil region" evidence="4">
    <location>
        <begin position="6"/>
        <end position="33"/>
    </location>
</feature>
<name>A0A1S3I6N7_LINAN</name>
<feature type="domain" description="PIK helical" evidence="6">
    <location>
        <begin position="416"/>
        <end position="593"/>
    </location>
</feature>
<dbReference type="Pfam" id="PF00792">
    <property type="entry name" value="PI3K_C2"/>
    <property type="match status" value="1"/>
</dbReference>
<protein>
    <submittedName>
        <fullName evidence="10">Phosphatidylinositol 4,5-bisphosphate 3-kinase catalytic subunit beta isoform-like</fullName>
    </submittedName>
</protein>
<dbReference type="KEGG" id="lak:106161512"/>
<sequence length="645" mass="73491">MRNPEVTDFRQNMRRKAEEIAQERKKMTLLEKAKYLYPPNLDNNPTLPVYLAEKLKSNQLMVAVTIESGTEDIQQMTKNFRIPQEAHPKELIMLVLQKLSSTLGQALGDPTKFILKARGREEYLLDTGCNTITQYKYIREMISQGKIPHLLMTLKSRVPGLEDAVSENGISNSCPSPVPPPRPPKPKRGNTPSHSPKKPLKVNVPSPLRTDRRKTLGGVTSIWTINETFSITVNAIRNVNCNDDSKIHVRAGLFHGHDIMGDIKDTDFARLEDKKATWNQTLDFGISARDVPRMSRLCFSLLVIHGGKKGKGKEKRLAPNAVPLAWVNIMVFDYKDMLQQGPKQLHLWPLKDDITTEHSLHHIGTVVSNPNEESAPELLVTFHNFGCSDPVVFPPIATVLEFAHRHEEREEDGQPIYSMPDASNSTLQDLENMLYKDPFQQLHEQEKETVWNLREECKKHFPECLPKLLSCVTWDSHEKVAVMQALLSNWPKILQEHALELLDCSYASKAVRKFAVECLKDMSDTDLLQYLLQLVQVLKYEAYLENDLSEFLMQRALANQKIGHYFFWLLRSEMHVPSVSVKFGILLEAYCRGAVLHMKTLQRQVEALEKLRSINILVKGEQYSGKVGLKHCTLSLTAKAKLCHI</sequence>
<keyword evidence="1" id="KW-0547">Nucleotide-binding</keyword>
<feature type="domain" description="PI3K-RBD" evidence="7">
    <location>
        <begin position="57"/>
        <end position="154"/>
    </location>
</feature>
<dbReference type="InterPro" id="IPR029071">
    <property type="entry name" value="Ubiquitin-like_domsf"/>
</dbReference>
<proteinExistence type="inferred from homology"/>
<dbReference type="GO" id="GO:0005524">
    <property type="term" value="F:ATP binding"/>
    <property type="evidence" value="ECO:0007669"/>
    <property type="project" value="UniProtKB-KW"/>
</dbReference>
<dbReference type="SMART" id="SM00142">
    <property type="entry name" value="PI3K_C2"/>
    <property type="match status" value="1"/>
</dbReference>
<dbReference type="InterPro" id="IPR042236">
    <property type="entry name" value="PI3K_accessory_sf"/>
</dbReference>
<dbReference type="Proteomes" id="UP000085678">
    <property type="component" value="Unplaced"/>
</dbReference>
<dbReference type="STRING" id="7574.A0A1S3I6N7"/>
<dbReference type="Gene3D" id="3.10.20.770">
    <property type="match status" value="1"/>
</dbReference>
<dbReference type="AlphaFoldDB" id="A0A1S3I6N7"/>
<dbReference type="GO" id="GO:0043491">
    <property type="term" value="P:phosphatidylinositol 3-kinase/protein kinase B signal transduction"/>
    <property type="evidence" value="ECO:0007669"/>
    <property type="project" value="TreeGrafter"/>
</dbReference>
<dbReference type="InterPro" id="IPR015433">
    <property type="entry name" value="PI3/4_kinase"/>
</dbReference>
<dbReference type="SMART" id="SM00145">
    <property type="entry name" value="PI3Ka"/>
    <property type="match status" value="1"/>
</dbReference>
<keyword evidence="2" id="KW-0067">ATP-binding</keyword>
<keyword evidence="9" id="KW-1185">Reference proteome</keyword>
<dbReference type="SUPFAM" id="SSF54236">
    <property type="entry name" value="Ubiquitin-like"/>
    <property type="match status" value="1"/>
</dbReference>
<evidence type="ECO:0000256" key="3">
    <source>
        <dbReference type="PROSITE-ProRule" id="PRU00880"/>
    </source>
</evidence>
<dbReference type="Gene3D" id="1.25.40.70">
    <property type="entry name" value="Phosphatidylinositol 3-kinase, accessory domain (PIK)"/>
    <property type="match status" value="1"/>
</dbReference>
<feature type="domain" description="C2 PI3K-type" evidence="8">
    <location>
        <begin position="225"/>
        <end position="383"/>
    </location>
</feature>
<dbReference type="FunCoup" id="A0A1S3I6N7">
    <property type="interactions" value="1027"/>
</dbReference>
<organism evidence="9 10">
    <name type="scientific">Lingula anatina</name>
    <name type="common">Brachiopod</name>
    <name type="synonym">Lingula unguis</name>
    <dbReference type="NCBI Taxonomy" id="7574"/>
    <lineage>
        <taxon>Eukaryota</taxon>
        <taxon>Metazoa</taxon>
        <taxon>Spiralia</taxon>
        <taxon>Lophotrochozoa</taxon>
        <taxon>Brachiopoda</taxon>
        <taxon>Linguliformea</taxon>
        <taxon>Lingulata</taxon>
        <taxon>Lingulida</taxon>
        <taxon>Linguloidea</taxon>
        <taxon>Lingulidae</taxon>
        <taxon>Lingula</taxon>
    </lineage>
</organism>
<evidence type="ECO:0000256" key="2">
    <source>
        <dbReference type="ARBA" id="ARBA00022840"/>
    </source>
</evidence>
<keyword evidence="4" id="KW-0175">Coiled coil</keyword>
<feature type="region of interest" description="Disordered" evidence="5">
    <location>
        <begin position="165"/>
        <end position="212"/>
    </location>
</feature>
<evidence type="ECO:0000256" key="4">
    <source>
        <dbReference type="SAM" id="Coils"/>
    </source>
</evidence>
<dbReference type="GO" id="GO:0016477">
    <property type="term" value="P:cell migration"/>
    <property type="evidence" value="ECO:0007669"/>
    <property type="project" value="TreeGrafter"/>
</dbReference>
<dbReference type="PANTHER" id="PTHR10048">
    <property type="entry name" value="PHOSPHATIDYLINOSITOL KINASE"/>
    <property type="match status" value="1"/>
</dbReference>
<accession>A0A1S3I6N7</accession>
<dbReference type="InterPro" id="IPR002420">
    <property type="entry name" value="PI3K-type_C2_dom"/>
</dbReference>
<dbReference type="OrthoDB" id="67688at2759"/>
<dbReference type="InterPro" id="IPR035892">
    <property type="entry name" value="C2_domain_sf"/>
</dbReference>
<dbReference type="InterPro" id="IPR001263">
    <property type="entry name" value="PI3K_accessory_dom"/>
</dbReference>
<evidence type="ECO:0000256" key="1">
    <source>
        <dbReference type="ARBA" id="ARBA00022741"/>
    </source>
</evidence>
<evidence type="ECO:0000259" key="6">
    <source>
        <dbReference type="PROSITE" id="PS51545"/>
    </source>
</evidence>
<dbReference type="SMART" id="SM00144">
    <property type="entry name" value="PI3K_rbd"/>
    <property type="match status" value="1"/>
</dbReference>
<dbReference type="Gene3D" id="2.60.40.150">
    <property type="entry name" value="C2 domain"/>
    <property type="match status" value="1"/>
</dbReference>
<evidence type="ECO:0000259" key="7">
    <source>
        <dbReference type="PROSITE" id="PS51546"/>
    </source>
</evidence>
<reference evidence="10" key="1">
    <citation type="submission" date="2025-08" db="UniProtKB">
        <authorList>
            <consortium name="RefSeq"/>
        </authorList>
    </citation>
    <scope>IDENTIFICATION</scope>
    <source>
        <tissue evidence="10">Gonads</tissue>
    </source>
</reference>
<dbReference type="InterPro" id="IPR016024">
    <property type="entry name" value="ARM-type_fold"/>
</dbReference>
<evidence type="ECO:0000313" key="9">
    <source>
        <dbReference type="Proteomes" id="UP000085678"/>
    </source>
</evidence>
<dbReference type="Pfam" id="PF00613">
    <property type="entry name" value="PI3Ka"/>
    <property type="match status" value="1"/>
</dbReference>
<dbReference type="GO" id="GO:0005942">
    <property type="term" value="C:phosphatidylinositol 3-kinase complex"/>
    <property type="evidence" value="ECO:0007669"/>
    <property type="project" value="TreeGrafter"/>
</dbReference>
<dbReference type="PROSITE" id="PS51545">
    <property type="entry name" value="PIK_HELICAL"/>
    <property type="match status" value="1"/>
</dbReference>
<dbReference type="GO" id="GO:0016303">
    <property type="term" value="F:1-phosphatidylinositol-3-kinase activity"/>
    <property type="evidence" value="ECO:0007669"/>
    <property type="project" value="TreeGrafter"/>
</dbReference>
<dbReference type="GO" id="GO:0005886">
    <property type="term" value="C:plasma membrane"/>
    <property type="evidence" value="ECO:0007669"/>
    <property type="project" value="TreeGrafter"/>
</dbReference>
<dbReference type="PROSITE" id="PS51547">
    <property type="entry name" value="C2_PI3K"/>
    <property type="match status" value="1"/>
</dbReference>
<dbReference type="GO" id="GO:0048015">
    <property type="term" value="P:phosphatidylinositol-mediated signaling"/>
    <property type="evidence" value="ECO:0007669"/>
    <property type="project" value="TreeGrafter"/>
</dbReference>
<dbReference type="GO" id="GO:0035005">
    <property type="term" value="F:1-phosphatidylinositol-4-phosphate 3-kinase activity"/>
    <property type="evidence" value="ECO:0007669"/>
    <property type="project" value="TreeGrafter"/>
</dbReference>
<gene>
    <name evidence="10" type="primary">LOC106161512</name>
</gene>
<dbReference type="SUPFAM" id="SSF48371">
    <property type="entry name" value="ARM repeat"/>
    <property type="match status" value="1"/>
</dbReference>
<evidence type="ECO:0000259" key="8">
    <source>
        <dbReference type="PROSITE" id="PS51547"/>
    </source>
</evidence>
<evidence type="ECO:0000256" key="5">
    <source>
        <dbReference type="SAM" id="MobiDB-lite"/>
    </source>
</evidence>
<dbReference type="GO" id="GO:0005737">
    <property type="term" value="C:cytoplasm"/>
    <property type="evidence" value="ECO:0007669"/>
    <property type="project" value="TreeGrafter"/>
</dbReference>
<dbReference type="PANTHER" id="PTHR10048:SF118">
    <property type="entry name" value="PI-3 KINASE"/>
    <property type="match status" value="1"/>
</dbReference>
<comment type="similarity">
    <text evidence="3">Belongs to the PI3/PI4-kinase family.</text>
</comment>
<dbReference type="InterPro" id="IPR000341">
    <property type="entry name" value="PI3K_Ras-bd_dom"/>
</dbReference>
<dbReference type="InParanoid" id="A0A1S3I6N7"/>
<dbReference type="GeneID" id="106161512"/>
<dbReference type="Pfam" id="PF00794">
    <property type="entry name" value="PI3K_rbd"/>
    <property type="match status" value="1"/>
</dbReference>
<evidence type="ECO:0000313" key="10">
    <source>
        <dbReference type="RefSeq" id="XP_013393940.1"/>
    </source>
</evidence>